<evidence type="ECO:0000313" key="2">
    <source>
        <dbReference type="WBParaSite" id="nRc.2.0.1.t01664-RA"/>
    </source>
</evidence>
<dbReference type="AlphaFoldDB" id="A0A915HJP2"/>
<reference evidence="2" key="1">
    <citation type="submission" date="2022-11" db="UniProtKB">
        <authorList>
            <consortium name="WormBaseParasite"/>
        </authorList>
    </citation>
    <scope>IDENTIFICATION</scope>
</reference>
<evidence type="ECO:0000313" key="1">
    <source>
        <dbReference type="Proteomes" id="UP000887565"/>
    </source>
</evidence>
<dbReference type="WBParaSite" id="nRc.2.0.1.t01664-RA">
    <property type="protein sequence ID" value="nRc.2.0.1.t01664-RA"/>
    <property type="gene ID" value="nRc.2.0.1.g01664"/>
</dbReference>
<proteinExistence type="predicted"/>
<protein>
    <submittedName>
        <fullName evidence="2">Uncharacterized protein</fullName>
    </submittedName>
</protein>
<organism evidence="1 2">
    <name type="scientific">Romanomermis culicivorax</name>
    <name type="common">Nematode worm</name>
    <dbReference type="NCBI Taxonomy" id="13658"/>
    <lineage>
        <taxon>Eukaryota</taxon>
        <taxon>Metazoa</taxon>
        <taxon>Ecdysozoa</taxon>
        <taxon>Nematoda</taxon>
        <taxon>Enoplea</taxon>
        <taxon>Dorylaimia</taxon>
        <taxon>Mermithida</taxon>
        <taxon>Mermithoidea</taxon>
        <taxon>Mermithidae</taxon>
        <taxon>Romanomermis</taxon>
    </lineage>
</organism>
<sequence>MPLITGMAWMKYTLTFTFQRLLFPTNSFNRSVRIYKHRAVRFIFRKRCVQ</sequence>
<keyword evidence="1" id="KW-1185">Reference proteome</keyword>
<accession>A0A915HJP2</accession>
<dbReference type="Proteomes" id="UP000887565">
    <property type="component" value="Unplaced"/>
</dbReference>
<name>A0A915HJP2_ROMCU</name>